<dbReference type="RefSeq" id="WP_187761551.1">
    <property type="nucleotide sequence ID" value="NZ_CP061038.1"/>
</dbReference>
<proteinExistence type="predicted"/>
<dbReference type="EMBL" id="CP061038">
    <property type="protein sequence ID" value="QNQ09234.1"/>
    <property type="molecule type" value="Genomic_DNA"/>
</dbReference>
<reference evidence="1 2" key="1">
    <citation type="submission" date="2020-09" db="EMBL/GenBank/DDBJ databases">
        <title>Sphingomonas sp., a new species isolated from pork steak.</title>
        <authorList>
            <person name="Heidler von Heilborn D."/>
        </authorList>
    </citation>
    <scope>NUCLEOTIDE SEQUENCE [LARGE SCALE GENOMIC DNA]</scope>
    <source>
        <strain evidence="2">S8-3T</strain>
    </source>
</reference>
<organism evidence="1 2">
    <name type="scientific">Sphingomonas alpina</name>
    <dbReference type="NCBI Taxonomy" id="653931"/>
    <lineage>
        <taxon>Bacteria</taxon>
        <taxon>Pseudomonadati</taxon>
        <taxon>Pseudomonadota</taxon>
        <taxon>Alphaproteobacteria</taxon>
        <taxon>Sphingomonadales</taxon>
        <taxon>Sphingomonadaceae</taxon>
        <taxon>Sphingomonas</taxon>
    </lineage>
</organism>
<evidence type="ECO:0000313" key="1">
    <source>
        <dbReference type="EMBL" id="QNQ09234.1"/>
    </source>
</evidence>
<protein>
    <submittedName>
        <fullName evidence="1">Uncharacterized protein</fullName>
    </submittedName>
</protein>
<dbReference type="Proteomes" id="UP000516148">
    <property type="component" value="Chromosome"/>
</dbReference>
<name>A0A7H0LHT1_9SPHN</name>
<keyword evidence="2" id="KW-1185">Reference proteome</keyword>
<gene>
    <name evidence="1" type="ORF">H3Z74_21610</name>
</gene>
<dbReference type="AlphaFoldDB" id="A0A7H0LHT1"/>
<accession>A0A7H0LHT1</accession>
<dbReference type="KEGG" id="spap:H3Z74_21610"/>
<evidence type="ECO:0000313" key="2">
    <source>
        <dbReference type="Proteomes" id="UP000516148"/>
    </source>
</evidence>
<sequence length="52" mass="5678">MGEIAAFGVRESGQLDKANADKAGTKGILRVCKSWREKAVQAVKPKRFLGIF</sequence>